<sequence length="152" mass="16997">MKRFKLVFVLLMVGIMMSCDTDRDDLELTEAEARELNLIASQGQWKISEASYNNVETTANYSSYVFLFEDGNNLTAKSDFESVSGTWRVGNDSGDEFDPYNDLDFHIFFNSAGKLGELANNYDVISATSSQIRLQLGENANGTTARLTFSKN</sequence>
<evidence type="ECO:0000313" key="1">
    <source>
        <dbReference type="EMBL" id="MUP42877.1"/>
    </source>
</evidence>
<dbReference type="RefSeq" id="WP_156276436.1">
    <property type="nucleotide sequence ID" value="NZ_BAABGI010000003.1"/>
</dbReference>
<proteinExistence type="predicted"/>
<dbReference type="OrthoDB" id="1450115at2"/>
<keyword evidence="2" id="KW-1185">Reference proteome</keyword>
<evidence type="ECO:0008006" key="3">
    <source>
        <dbReference type="Google" id="ProtNLM"/>
    </source>
</evidence>
<dbReference type="AlphaFoldDB" id="A0A7K1LPZ6"/>
<dbReference type="PROSITE" id="PS51257">
    <property type="entry name" value="PROKAR_LIPOPROTEIN"/>
    <property type="match status" value="1"/>
</dbReference>
<evidence type="ECO:0000313" key="2">
    <source>
        <dbReference type="Proteomes" id="UP000460416"/>
    </source>
</evidence>
<protein>
    <recommendedName>
        <fullName evidence="3">DUF5004 domain-containing protein</fullName>
    </recommendedName>
</protein>
<dbReference type="EMBL" id="VJVW01000003">
    <property type="protein sequence ID" value="MUP42877.1"/>
    <property type="molecule type" value="Genomic_DNA"/>
</dbReference>
<gene>
    <name evidence="1" type="ORF">FLP08_09845</name>
</gene>
<dbReference type="Proteomes" id="UP000460416">
    <property type="component" value="Unassembled WGS sequence"/>
</dbReference>
<name>A0A7K1LPZ6_9FLAO</name>
<organism evidence="1 2">
    <name type="scientific">Christiangramia aestuarii</name>
    <dbReference type="NCBI Taxonomy" id="1028746"/>
    <lineage>
        <taxon>Bacteria</taxon>
        <taxon>Pseudomonadati</taxon>
        <taxon>Bacteroidota</taxon>
        <taxon>Flavobacteriia</taxon>
        <taxon>Flavobacteriales</taxon>
        <taxon>Flavobacteriaceae</taxon>
        <taxon>Christiangramia</taxon>
    </lineage>
</organism>
<comment type="caution">
    <text evidence="1">The sequence shown here is derived from an EMBL/GenBank/DDBJ whole genome shotgun (WGS) entry which is preliminary data.</text>
</comment>
<reference evidence="1 2" key="1">
    <citation type="submission" date="2019-07" db="EMBL/GenBank/DDBJ databases">
        <title>Gramella aestuarii sp. nov., isolated from a tidal flat, and emended description of Gramella echinicola.</title>
        <authorList>
            <person name="Liu L."/>
        </authorList>
    </citation>
    <scope>NUCLEOTIDE SEQUENCE [LARGE SCALE GENOMIC DNA]</scope>
    <source>
        <strain evidence="1 2">BS12</strain>
    </source>
</reference>
<accession>A0A7K1LPZ6</accession>